<reference evidence="2" key="1">
    <citation type="journal article" date="2019" name="Int. J. Syst. Evol. Microbiol.">
        <title>The Global Catalogue of Microorganisms (GCM) 10K type strain sequencing project: providing services to taxonomists for standard genome sequencing and annotation.</title>
        <authorList>
            <consortium name="The Broad Institute Genomics Platform"/>
            <consortium name="The Broad Institute Genome Sequencing Center for Infectious Disease"/>
            <person name="Wu L."/>
            <person name="Ma J."/>
        </authorList>
    </citation>
    <scope>NUCLEOTIDE SEQUENCE [LARGE SCALE GENOMIC DNA]</scope>
    <source>
        <strain evidence="2">KCTC 23916</strain>
    </source>
</reference>
<dbReference type="SUPFAM" id="SSF55931">
    <property type="entry name" value="Glutamine synthetase/guanido kinase"/>
    <property type="match status" value="1"/>
</dbReference>
<dbReference type="Pfam" id="PF04107">
    <property type="entry name" value="GCS2"/>
    <property type="match status" value="1"/>
</dbReference>
<dbReference type="EMBL" id="BMYT01000002">
    <property type="protein sequence ID" value="GGX08410.1"/>
    <property type="molecule type" value="Genomic_DNA"/>
</dbReference>
<evidence type="ECO:0000313" key="2">
    <source>
        <dbReference type="Proteomes" id="UP000620127"/>
    </source>
</evidence>
<comment type="caution">
    <text evidence="1">The sequence shown here is derived from an EMBL/GenBank/DDBJ whole genome shotgun (WGS) entry which is preliminary data.</text>
</comment>
<gene>
    <name evidence="1" type="ORF">GCM10011282_13110</name>
</gene>
<organism evidence="1 2">
    <name type="scientific">Undibacterium macrobrachii</name>
    <dbReference type="NCBI Taxonomy" id="1119058"/>
    <lineage>
        <taxon>Bacteria</taxon>
        <taxon>Pseudomonadati</taxon>
        <taxon>Pseudomonadota</taxon>
        <taxon>Betaproteobacteria</taxon>
        <taxon>Burkholderiales</taxon>
        <taxon>Oxalobacteraceae</taxon>
        <taxon>Undibacterium</taxon>
    </lineage>
</organism>
<evidence type="ECO:0000313" key="1">
    <source>
        <dbReference type="EMBL" id="GGX08410.1"/>
    </source>
</evidence>
<keyword evidence="2" id="KW-1185">Reference proteome</keyword>
<dbReference type="Proteomes" id="UP000620127">
    <property type="component" value="Unassembled WGS sequence"/>
</dbReference>
<name>A0ABQ2XCN1_9BURK</name>
<protein>
    <submittedName>
        <fullName evidence="1">Uncharacterized protein</fullName>
    </submittedName>
</protein>
<accession>A0ABQ2XCN1</accession>
<proteinExistence type="predicted"/>
<dbReference type="InterPro" id="IPR014746">
    <property type="entry name" value="Gln_synth/guanido_kin_cat_dom"/>
</dbReference>
<sequence>MCDTPLTVERAAGLACYLQALCKYLLERNEPNPAEDDYLVYNYNRFQACRFGLDGTIVHPKSYEQMPLRKDTLNF</sequence>
<dbReference type="Gene3D" id="3.30.590.20">
    <property type="match status" value="1"/>
</dbReference>
<dbReference type="InterPro" id="IPR006336">
    <property type="entry name" value="GCS2"/>
</dbReference>